<dbReference type="EMBL" id="CM007386">
    <property type="protein sequence ID" value="ONK67240.1"/>
    <property type="molecule type" value="Genomic_DNA"/>
</dbReference>
<dbReference type="Gramene" id="ONK67240">
    <property type="protein sequence ID" value="ONK67240"/>
    <property type="gene ID" value="A4U43_C06F18090"/>
</dbReference>
<sequence>MVANSLMSATHRQWAGGSCPTMQARGPRVREAYFDHSRAQDSAHDSLEKENMASAFEKLREEETRFTAGLPRLNESRMRLDVKFLLSR</sequence>
<feature type="compositionally biased region" description="Polar residues" evidence="1">
    <location>
        <begin position="1"/>
        <end position="11"/>
    </location>
</feature>
<reference evidence="3" key="1">
    <citation type="journal article" date="2017" name="Nat. Commun.">
        <title>The asparagus genome sheds light on the origin and evolution of a young Y chromosome.</title>
        <authorList>
            <person name="Harkess A."/>
            <person name="Zhou J."/>
            <person name="Xu C."/>
            <person name="Bowers J.E."/>
            <person name="Van der Hulst R."/>
            <person name="Ayyampalayam S."/>
            <person name="Mercati F."/>
            <person name="Riccardi P."/>
            <person name="McKain M.R."/>
            <person name="Kakrana A."/>
            <person name="Tang H."/>
            <person name="Ray J."/>
            <person name="Groenendijk J."/>
            <person name="Arikit S."/>
            <person name="Mathioni S.M."/>
            <person name="Nakano M."/>
            <person name="Shan H."/>
            <person name="Telgmann-Rauber A."/>
            <person name="Kanno A."/>
            <person name="Yue Z."/>
            <person name="Chen H."/>
            <person name="Li W."/>
            <person name="Chen Y."/>
            <person name="Xu X."/>
            <person name="Zhang Y."/>
            <person name="Luo S."/>
            <person name="Chen H."/>
            <person name="Gao J."/>
            <person name="Mao Z."/>
            <person name="Pires J.C."/>
            <person name="Luo M."/>
            <person name="Kudrna D."/>
            <person name="Wing R.A."/>
            <person name="Meyers B.C."/>
            <person name="Yi K."/>
            <person name="Kong H."/>
            <person name="Lavrijsen P."/>
            <person name="Sunseri F."/>
            <person name="Falavigna A."/>
            <person name="Ye Y."/>
            <person name="Leebens-Mack J.H."/>
            <person name="Chen G."/>
        </authorList>
    </citation>
    <scope>NUCLEOTIDE SEQUENCE [LARGE SCALE GENOMIC DNA]</scope>
    <source>
        <strain evidence="3">cv. DH0086</strain>
    </source>
</reference>
<name>A0A5P1ET54_ASPOF</name>
<dbReference type="AlphaFoldDB" id="A0A5P1ET54"/>
<evidence type="ECO:0000256" key="1">
    <source>
        <dbReference type="SAM" id="MobiDB-lite"/>
    </source>
</evidence>
<protein>
    <submittedName>
        <fullName evidence="2">Uncharacterized protein</fullName>
    </submittedName>
</protein>
<evidence type="ECO:0000313" key="2">
    <source>
        <dbReference type="EMBL" id="ONK67240.1"/>
    </source>
</evidence>
<gene>
    <name evidence="2" type="ORF">A4U43_C06F18090</name>
</gene>
<dbReference type="Proteomes" id="UP000243459">
    <property type="component" value="Chromosome 6"/>
</dbReference>
<organism evidence="2 3">
    <name type="scientific">Asparagus officinalis</name>
    <name type="common">Garden asparagus</name>
    <dbReference type="NCBI Taxonomy" id="4686"/>
    <lineage>
        <taxon>Eukaryota</taxon>
        <taxon>Viridiplantae</taxon>
        <taxon>Streptophyta</taxon>
        <taxon>Embryophyta</taxon>
        <taxon>Tracheophyta</taxon>
        <taxon>Spermatophyta</taxon>
        <taxon>Magnoliopsida</taxon>
        <taxon>Liliopsida</taxon>
        <taxon>Asparagales</taxon>
        <taxon>Asparagaceae</taxon>
        <taxon>Asparagoideae</taxon>
        <taxon>Asparagus</taxon>
    </lineage>
</organism>
<evidence type="ECO:0000313" key="3">
    <source>
        <dbReference type="Proteomes" id="UP000243459"/>
    </source>
</evidence>
<accession>A0A5P1ET54</accession>
<proteinExistence type="predicted"/>
<feature type="region of interest" description="Disordered" evidence="1">
    <location>
        <begin position="1"/>
        <end position="23"/>
    </location>
</feature>
<keyword evidence="3" id="KW-1185">Reference proteome</keyword>